<protein>
    <submittedName>
        <fullName evidence="1">Uncharacterized protein</fullName>
    </submittedName>
</protein>
<accession>A0A6A5XDG8</accession>
<reference evidence="1" key="1">
    <citation type="journal article" date="2020" name="Stud. Mycol.">
        <title>101 Dothideomycetes genomes: a test case for predicting lifestyles and emergence of pathogens.</title>
        <authorList>
            <person name="Haridas S."/>
            <person name="Albert R."/>
            <person name="Binder M."/>
            <person name="Bloem J."/>
            <person name="Labutti K."/>
            <person name="Salamov A."/>
            <person name="Andreopoulos B."/>
            <person name="Baker S."/>
            <person name="Barry K."/>
            <person name="Bills G."/>
            <person name="Bluhm B."/>
            <person name="Cannon C."/>
            <person name="Castanera R."/>
            <person name="Culley D."/>
            <person name="Daum C."/>
            <person name="Ezra D."/>
            <person name="Gonzalez J."/>
            <person name="Henrissat B."/>
            <person name="Kuo A."/>
            <person name="Liang C."/>
            <person name="Lipzen A."/>
            <person name="Lutzoni F."/>
            <person name="Magnuson J."/>
            <person name="Mondo S."/>
            <person name="Nolan M."/>
            <person name="Ohm R."/>
            <person name="Pangilinan J."/>
            <person name="Park H.-J."/>
            <person name="Ramirez L."/>
            <person name="Alfaro M."/>
            <person name="Sun H."/>
            <person name="Tritt A."/>
            <person name="Yoshinaga Y."/>
            <person name="Zwiers L.-H."/>
            <person name="Turgeon B."/>
            <person name="Goodwin S."/>
            <person name="Spatafora J."/>
            <person name="Crous P."/>
            <person name="Grigoriev I."/>
        </authorList>
    </citation>
    <scope>NUCLEOTIDE SEQUENCE</scope>
    <source>
        <strain evidence="1">CBS 175.79</strain>
    </source>
</reference>
<sequence length="67" mass="7896">MRFLKTTTLSFEEIPDSDITLPQNRYAILSHRWFPDEDEVTYDDVILACDLSERRGWAKIKGFCELV</sequence>
<dbReference type="EMBL" id="ML978075">
    <property type="protein sequence ID" value="KAF2010856.1"/>
    <property type="molecule type" value="Genomic_DNA"/>
</dbReference>
<dbReference type="AlphaFoldDB" id="A0A6A5XDG8"/>
<feature type="non-terminal residue" evidence="1">
    <location>
        <position position="67"/>
    </location>
</feature>
<proteinExistence type="predicted"/>
<organism evidence="1 2">
    <name type="scientific">Aaosphaeria arxii CBS 175.79</name>
    <dbReference type="NCBI Taxonomy" id="1450172"/>
    <lineage>
        <taxon>Eukaryota</taxon>
        <taxon>Fungi</taxon>
        <taxon>Dikarya</taxon>
        <taxon>Ascomycota</taxon>
        <taxon>Pezizomycotina</taxon>
        <taxon>Dothideomycetes</taxon>
        <taxon>Pleosporomycetidae</taxon>
        <taxon>Pleosporales</taxon>
        <taxon>Pleosporales incertae sedis</taxon>
        <taxon>Aaosphaeria</taxon>
    </lineage>
</organism>
<keyword evidence="2" id="KW-1185">Reference proteome</keyword>
<evidence type="ECO:0000313" key="2">
    <source>
        <dbReference type="Proteomes" id="UP000799778"/>
    </source>
</evidence>
<gene>
    <name evidence="1" type="ORF">BU24DRAFT_427058</name>
</gene>
<evidence type="ECO:0000313" key="1">
    <source>
        <dbReference type="EMBL" id="KAF2010856.1"/>
    </source>
</evidence>
<dbReference type="Proteomes" id="UP000799778">
    <property type="component" value="Unassembled WGS sequence"/>
</dbReference>
<dbReference type="OrthoDB" id="674604at2759"/>
<dbReference type="GeneID" id="54286525"/>
<name>A0A6A5XDG8_9PLEO</name>
<dbReference type="RefSeq" id="XP_033379195.1">
    <property type="nucleotide sequence ID" value="XM_033529128.1"/>
</dbReference>